<dbReference type="Pfam" id="PF04776">
    <property type="entry name" value="protein_MS5"/>
    <property type="match status" value="1"/>
</dbReference>
<name>A0A8S9PNX0_BRACR</name>
<evidence type="ECO:0000313" key="2">
    <source>
        <dbReference type="Proteomes" id="UP000712600"/>
    </source>
</evidence>
<comment type="caution">
    <text evidence="1">The sequence shown here is derived from an EMBL/GenBank/DDBJ whole genome shotgun (WGS) entry which is preliminary data.</text>
</comment>
<reference evidence="1" key="1">
    <citation type="submission" date="2019-12" db="EMBL/GenBank/DDBJ databases">
        <title>Genome sequencing and annotation of Brassica cretica.</title>
        <authorList>
            <person name="Studholme D.J."/>
            <person name="Sarris P."/>
        </authorList>
    </citation>
    <scope>NUCLEOTIDE SEQUENCE</scope>
    <source>
        <strain evidence="1">PFS-109/04</strain>
        <tissue evidence="1">Leaf</tissue>
    </source>
</reference>
<dbReference type="Proteomes" id="UP000712600">
    <property type="component" value="Unassembled WGS sequence"/>
</dbReference>
<sequence>MEIGGETIVPWLTTEKGTSNYSQILRESKGFDSCSLLLPCIFTVQENICNNQYFPCRSFVRLYAKMGLHGYNLFQGKNLQFSGVNRYNNSLRPAASSYYITLEAKDPTIGLVQTFQTTVSEVSFGELILSCKVARPYGETNTIHIGEENKRNNQMHISLLGRMMPKLPQHNPFQKTNRSYVVRRLIRIAHIYIYDQLMYLLFLLQLNKSELQDHDCISLYLELAIATTHRHSSRDPDLSNLEILEVAIESTQDLEPSEALGSASDAIFYIRYKDLSRVKSDVDCIAIVRRICHEQTGTFRLVGQIKTIPQKNKSSRTSILFRRRLGLYNPWRLSSPRLAQGKRNRGVVLARLRHFHKSVRQVK</sequence>
<dbReference type="AlphaFoldDB" id="A0A8S9PNX0"/>
<proteinExistence type="predicted"/>
<dbReference type="InterPro" id="IPR006462">
    <property type="entry name" value="MS5"/>
</dbReference>
<protein>
    <submittedName>
        <fullName evidence="1">Uncharacterized protein</fullName>
    </submittedName>
</protein>
<dbReference type="PANTHER" id="PTHR31260:SF70">
    <property type="entry name" value="(RAPE) HYPOTHETICAL PROTEIN"/>
    <property type="match status" value="1"/>
</dbReference>
<gene>
    <name evidence="1" type="ORF">F2Q69_00048754</name>
</gene>
<organism evidence="1 2">
    <name type="scientific">Brassica cretica</name>
    <name type="common">Mustard</name>
    <dbReference type="NCBI Taxonomy" id="69181"/>
    <lineage>
        <taxon>Eukaryota</taxon>
        <taxon>Viridiplantae</taxon>
        <taxon>Streptophyta</taxon>
        <taxon>Embryophyta</taxon>
        <taxon>Tracheophyta</taxon>
        <taxon>Spermatophyta</taxon>
        <taxon>Magnoliopsida</taxon>
        <taxon>eudicotyledons</taxon>
        <taxon>Gunneridae</taxon>
        <taxon>Pentapetalae</taxon>
        <taxon>rosids</taxon>
        <taxon>malvids</taxon>
        <taxon>Brassicales</taxon>
        <taxon>Brassicaceae</taxon>
        <taxon>Brassiceae</taxon>
        <taxon>Brassica</taxon>
    </lineage>
</organism>
<evidence type="ECO:0000313" key="1">
    <source>
        <dbReference type="EMBL" id="KAF3522894.1"/>
    </source>
</evidence>
<dbReference type="EMBL" id="QGKX02001347">
    <property type="protein sequence ID" value="KAF3522894.1"/>
    <property type="molecule type" value="Genomic_DNA"/>
</dbReference>
<dbReference type="PANTHER" id="PTHR31260">
    <property type="entry name" value="CYSTATIN/MONELLIN SUPERFAMILY PROTEIN"/>
    <property type="match status" value="1"/>
</dbReference>
<accession>A0A8S9PNX0</accession>